<protein>
    <submittedName>
        <fullName evidence="3">Porin B carbohydrate-selective OprB</fullName>
    </submittedName>
</protein>
<evidence type="ECO:0000313" key="5">
    <source>
        <dbReference type="Proteomes" id="UP000032670"/>
    </source>
</evidence>
<keyword evidence="5" id="KW-1185">Reference proteome</keyword>
<dbReference type="EMBL" id="AP018515">
    <property type="protein sequence ID" value="BBC80775.1"/>
    <property type="molecule type" value="Genomic_DNA"/>
</dbReference>
<proteinExistence type="inferred from homology"/>
<accession>A0A2Z5ZK60</accession>
<gene>
    <name evidence="4" type="ORF">Abor_020_030</name>
    <name evidence="3" type="ORF">AcetOrient_orf03668</name>
</gene>
<comment type="similarity">
    <text evidence="1 2">Belongs to the OprB family.</text>
</comment>
<dbReference type="Pfam" id="PF04966">
    <property type="entry name" value="OprB"/>
    <property type="match status" value="1"/>
</dbReference>
<dbReference type="GeneID" id="76204534"/>
<dbReference type="GO" id="GO:0016020">
    <property type="term" value="C:membrane"/>
    <property type="evidence" value="ECO:0007669"/>
    <property type="project" value="InterPro"/>
</dbReference>
<dbReference type="InterPro" id="IPR007049">
    <property type="entry name" value="Carb-sel_porin_OprB"/>
</dbReference>
<evidence type="ECO:0000313" key="6">
    <source>
        <dbReference type="Proteomes" id="UP000270034"/>
    </source>
</evidence>
<name>A0A2Z5ZK60_9PROT</name>
<dbReference type="RefSeq" id="WP_232014999.1">
    <property type="nucleotide sequence ID" value="NZ_BAMX01000020.1"/>
</dbReference>
<dbReference type="KEGG" id="aot:AcetOri_orf03668"/>
<keyword evidence="2" id="KW-0732">Signal</keyword>
<dbReference type="PANTHER" id="PTHR37944">
    <property type="entry name" value="PORIN B"/>
    <property type="match status" value="1"/>
</dbReference>
<reference evidence="4 5" key="1">
    <citation type="submission" date="2012-11" db="EMBL/GenBank/DDBJ databases">
        <title>Whole genome sequence of Acetobacter orientalis 21F-2.</title>
        <authorList>
            <person name="Azuma Y."/>
            <person name="Higashiura N."/>
            <person name="Hirakawa H."/>
            <person name="Matsushita K."/>
        </authorList>
    </citation>
    <scope>NUCLEOTIDE SEQUENCE [LARGE SCALE GENOMIC DNA]</scope>
    <source>
        <strain evidence="4 5">21F-2</strain>
    </source>
</reference>
<evidence type="ECO:0000256" key="1">
    <source>
        <dbReference type="ARBA" id="ARBA00008769"/>
    </source>
</evidence>
<sequence>MKAFLPQALRFVTPTCLLATGLGAALLASTVPSWAATVPLATDILPSGVPLPVPAPSFVRPPEDSSTELLGHAGGARDWLARQGVSLTIQDVEEIWGLPAGGTQRGATYDGMTAAALMLDTQPLFGLKNGLFNISALQIRGRSFTAERLGALNTVSGYDAGRSTRLFELWYEQGFLNNHLNVRVGSLDLDTEFLVSQNASFFLNSSFGWPLSTSSNLYSGGPSWPFSALGGRIKWTPAQPLVLMGAITDDNPTQGPFYSTISPTERDPSGTTFSTHGGVLFMGEAQLWLDMARQLAGPDAPALPGTWKLGGLYDTGRFPDQRYDANGTLLASPDSSGAPYYHHGNWILYAVIDQMIWRKAKNSGKTINFFARAIAANQTRNQFAFEIQSGFTFDELLPDRPDDTIGIAWGTSLYSAQARHYAQDSVRLGTSQPYSLTPEHHFELTYQAAVTPYLIVQPDFQYFMHVGGTTQDPTTGKRIHNGVVAGLNITTTF</sequence>
<dbReference type="STRING" id="1231341.Abor_020_030"/>
<dbReference type="InterPro" id="IPR052932">
    <property type="entry name" value="OprB_Porin"/>
</dbReference>
<dbReference type="EMBL" id="BAMX01000020">
    <property type="protein sequence ID" value="GAN66393.1"/>
    <property type="molecule type" value="Genomic_DNA"/>
</dbReference>
<organism evidence="3 6">
    <name type="scientific">Acetobacter orientalis</name>
    <dbReference type="NCBI Taxonomy" id="146474"/>
    <lineage>
        <taxon>Bacteria</taxon>
        <taxon>Pseudomonadati</taxon>
        <taxon>Pseudomonadota</taxon>
        <taxon>Alphaproteobacteria</taxon>
        <taxon>Acetobacterales</taxon>
        <taxon>Acetobacteraceae</taxon>
        <taxon>Acetobacter</taxon>
    </lineage>
</organism>
<feature type="chain" id="PRO_5034107141" evidence="2">
    <location>
        <begin position="36"/>
        <end position="493"/>
    </location>
</feature>
<evidence type="ECO:0000256" key="2">
    <source>
        <dbReference type="RuleBase" id="RU363072"/>
    </source>
</evidence>
<reference evidence="3 6" key="2">
    <citation type="submission" date="2018-02" db="EMBL/GenBank/DDBJ databases">
        <title>Acetobacter orientalis genome.</title>
        <authorList>
            <person name="Nakashima N."/>
            <person name="Tamura T."/>
        </authorList>
    </citation>
    <scope>NUCLEOTIDE SEQUENCE [LARGE SCALE GENOMIC DNA]</scope>
    <source>
        <strain evidence="3 6">FAN1</strain>
    </source>
</reference>
<dbReference type="Proteomes" id="UP000270034">
    <property type="component" value="Chromosome"/>
</dbReference>
<dbReference type="Proteomes" id="UP000032670">
    <property type="component" value="Unassembled WGS sequence"/>
</dbReference>
<feature type="signal peptide" evidence="2">
    <location>
        <begin position="1"/>
        <end position="35"/>
    </location>
</feature>
<dbReference type="InterPro" id="IPR038673">
    <property type="entry name" value="OprB_sf"/>
</dbReference>
<dbReference type="PANTHER" id="PTHR37944:SF1">
    <property type="entry name" value="PORIN B"/>
    <property type="match status" value="1"/>
</dbReference>
<dbReference type="AlphaFoldDB" id="A0A2Z5ZK60"/>
<evidence type="ECO:0000313" key="3">
    <source>
        <dbReference type="EMBL" id="BBC80775.1"/>
    </source>
</evidence>
<dbReference type="Gene3D" id="2.40.160.180">
    <property type="entry name" value="Carbohydrate-selective porin OprB"/>
    <property type="match status" value="1"/>
</dbReference>
<dbReference type="GO" id="GO:0008643">
    <property type="term" value="P:carbohydrate transport"/>
    <property type="evidence" value="ECO:0007669"/>
    <property type="project" value="InterPro"/>
</dbReference>
<evidence type="ECO:0000313" key="4">
    <source>
        <dbReference type="EMBL" id="GAN66393.1"/>
    </source>
</evidence>
<accession>A0A0D6NLB2</accession>
<dbReference type="GO" id="GO:0015288">
    <property type="term" value="F:porin activity"/>
    <property type="evidence" value="ECO:0007669"/>
    <property type="project" value="InterPro"/>
</dbReference>